<keyword evidence="3" id="KW-1185">Reference proteome</keyword>
<keyword evidence="1" id="KW-0472">Membrane</keyword>
<keyword evidence="1" id="KW-0812">Transmembrane</keyword>
<sequence length="76" mass="9033">MTSFYLLHIDCLLILHVFMGLRIRSRVWFITATRTPLSRTKIYYLIEDVIYIITIATHQYFTFLNVSCSFPASHMK</sequence>
<feature type="transmembrane region" description="Helical" evidence="1">
    <location>
        <begin position="42"/>
        <end position="61"/>
    </location>
</feature>
<dbReference type="AlphaFoldDB" id="A0A9P7VTM9"/>
<accession>A0A9P7VTM9</accession>
<evidence type="ECO:0000313" key="2">
    <source>
        <dbReference type="EMBL" id="KAG7445721.1"/>
    </source>
</evidence>
<keyword evidence="1" id="KW-1133">Transmembrane helix</keyword>
<organism evidence="2 3">
    <name type="scientific">Guyanagaster necrorhizus</name>
    <dbReference type="NCBI Taxonomy" id="856835"/>
    <lineage>
        <taxon>Eukaryota</taxon>
        <taxon>Fungi</taxon>
        <taxon>Dikarya</taxon>
        <taxon>Basidiomycota</taxon>
        <taxon>Agaricomycotina</taxon>
        <taxon>Agaricomycetes</taxon>
        <taxon>Agaricomycetidae</taxon>
        <taxon>Agaricales</taxon>
        <taxon>Marasmiineae</taxon>
        <taxon>Physalacriaceae</taxon>
        <taxon>Guyanagaster</taxon>
    </lineage>
</organism>
<dbReference type="EMBL" id="MU250536">
    <property type="protein sequence ID" value="KAG7445721.1"/>
    <property type="molecule type" value="Genomic_DNA"/>
</dbReference>
<protein>
    <submittedName>
        <fullName evidence="2">Uncharacterized protein</fullName>
    </submittedName>
</protein>
<comment type="caution">
    <text evidence="2">The sequence shown here is derived from an EMBL/GenBank/DDBJ whole genome shotgun (WGS) entry which is preliminary data.</text>
</comment>
<gene>
    <name evidence="2" type="ORF">BT62DRAFT_175184</name>
</gene>
<proteinExistence type="predicted"/>
<dbReference type="RefSeq" id="XP_043039221.1">
    <property type="nucleotide sequence ID" value="XM_043179929.1"/>
</dbReference>
<dbReference type="GeneID" id="66102225"/>
<feature type="transmembrane region" description="Helical" evidence="1">
    <location>
        <begin position="6"/>
        <end position="21"/>
    </location>
</feature>
<reference evidence="2" key="1">
    <citation type="submission" date="2020-11" db="EMBL/GenBank/DDBJ databases">
        <title>Adaptations for nitrogen fixation in a non-lichenized fungal sporocarp promotes dispersal by wood-feeding termites.</title>
        <authorList>
            <consortium name="DOE Joint Genome Institute"/>
            <person name="Koch R.A."/>
            <person name="Yoon G."/>
            <person name="Arayal U."/>
            <person name="Lail K."/>
            <person name="Amirebrahimi M."/>
            <person name="Labutti K."/>
            <person name="Lipzen A."/>
            <person name="Riley R."/>
            <person name="Barry K."/>
            <person name="Henrissat B."/>
            <person name="Grigoriev I.V."/>
            <person name="Herr J.R."/>
            <person name="Aime M.C."/>
        </authorList>
    </citation>
    <scope>NUCLEOTIDE SEQUENCE</scope>
    <source>
        <strain evidence="2">MCA 3950</strain>
    </source>
</reference>
<name>A0A9P7VTM9_9AGAR</name>
<evidence type="ECO:0000256" key="1">
    <source>
        <dbReference type="SAM" id="Phobius"/>
    </source>
</evidence>
<evidence type="ECO:0000313" key="3">
    <source>
        <dbReference type="Proteomes" id="UP000812287"/>
    </source>
</evidence>
<dbReference type="Proteomes" id="UP000812287">
    <property type="component" value="Unassembled WGS sequence"/>
</dbReference>